<dbReference type="Proteomes" id="UP000800200">
    <property type="component" value="Unassembled WGS sequence"/>
</dbReference>
<reference evidence="2" key="1">
    <citation type="journal article" date="2020" name="Stud. Mycol.">
        <title>101 Dothideomycetes genomes: a test case for predicting lifestyles and emergence of pathogens.</title>
        <authorList>
            <person name="Haridas S."/>
            <person name="Albert R."/>
            <person name="Binder M."/>
            <person name="Bloem J."/>
            <person name="Labutti K."/>
            <person name="Salamov A."/>
            <person name="Andreopoulos B."/>
            <person name="Baker S."/>
            <person name="Barry K."/>
            <person name="Bills G."/>
            <person name="Bluhm B."/>
            <person name="Cannon C."/>
            <person name="Castanera R."/>
            <person name="Culley D."/>
            <person name="Daum C."/>
            <person name="Ezra D."/>
            <person name="Gonzalez J."/>
            <person name="Henrissat B."/>
            <person name="Kuo A."/>
            <person name="Liang C."/>
            <person name="Lipzen A."/>
            <person name="Lutzoni F."/>
            <person name="Magnuson J."/>
            <person name="Mondo S."/>
            <person name="Nolan M."/>
            <person name="Ohm R."/>
            <person name="Pangilinan J."/>
            <person name="Park H.-J."/>
            <person name="Ramirez L."/>
            <person name="Alfaro M."/>
            <person name="Sun H."/>
            <person name="Tritt A."/>
            <person name="Yoshinaga Y."/>
            <person name="Zwiers L.-H."/>
            <person name="Turgeon B."/>
            <person name="Goodwin S."/>
            <person name="Spatafora J."/>
            <person name="Crous P."/>
            <person name="Grigoriev I."/>
        </authorList>
    </citation>
    <scope>NUCLEOTIDE SEQUENCE</scope>
    <source>
        <strain evidence="2">CBS 207.26</strain>
    </source>
</reference>
<protein>
    <recommendedName>
        <fullName evidence="1">Tse2 ADP-ribosyltransferase toxin domain-containing protein</fullName>
    </recommendedName>
</protein>
<organism evidence="2 3">
    <name type="scientific">Zopfia rhizophila CBS 207.26</name>
    <dbReference type="NCBI Taxonomy" id="1314779"/>
    <lineage>
        <taxon>Eukaryota</taxon>
        <taxon>Fungi</taxon>
        <taxon>Dikarya</taxon>
        <taxon>Ascomycota</taxon>
        <taxon>Pezizomycotina</taxon>
        <taxon>Dothideomycetes</taxon>
        <taxon>Dothideomycetes incertae sedis</taxon>
        <taxon>Zopfiaceae</taxon>
        <taxon>Zopfia</taxon>
    </lineage>
</organism>
<dbReference type="EMBL" id="ML994693">
    <property type="protein sequence ID" value="KAF2177149.1"/>
    <property type="molecule type" value="Genomic_DNA"/>
</dbReference>
<evidence type="ECO:0000313" key="3">
    <source>
        <dbReference type="Proteomes" id="UP000800200"/>
    </source>
</evidence>
<proteinExistence type="predicted"/>
<sequence length="202" mass="23144">MSSRISRAIISYGNITFSRKLSDAHRCGYSSISTVYHFPTTLLRLNAGVAYKQFWFEHDARSGDHSTHNHFGILKDNADVWTNLPFSDGATLLPNTFTMQEIIRTAVDNYFYDMENGVPIERPFIFTIPKGTPVPKTLVLLRERTAQFSLLSSRPTSSDDLNNSLDKFYSEYAKKQDAGEWLDDHNFEDAVADDAEWEWMAR</sequence>
<feature type="domain" description="Tse2 ADP-ribosyltransferase toxin" evidence="1">
    <location>
        <begin position="41"/>
        <end position="181"/>
    </location>
</feature>
<gene>
    <name evidence="2" type="ORF">K469DRAFT_742674</name>
</gene>
<dbReference type="Pfam" id="PF18648">
    <property type="entry name" value="ADPRTs_Tse2"/>
    <property type="match status" value="1"/>
</dbReference>
<evidence type="ECO:0000259" key="1">
    <source>
        <dbReference type="Pfam" id="PF18648"/>
    </source>
</evidence>
<evidence type="ECO:0000313" key="2">
    <source>
        <dbReference type="EMBL" id="KAF2177149.1"/>
    </source>
</evidence>
<dbReference type="InterPro" id="IPR041018">
    <property type="entry name" value="ADPRTs_Tse2"/>
</dbReference>
<dbReference type="OrthoDB" id="10266325at2759"/>
<accession>A0A6A6DFZ3</accession>
<keyword evidence="3" id="KW-1185">Reference proteome</keyword>
<dbReference type="AlphaFoldDB" id="A0A6A6DFZ3"/>
<name>A0A6A6DFZ3_9PEZI</name>